<dbReference type="InterPro" id="IPR001279">
    <property type="entry name" value="Metallo-B-lactamas"/>
</dbReference>
<dbReference type="Gene3D" id="3.60.15.10">
    <property type="entry name" value="Ribonuclease Z/Hydroxyacylglutathione hydrolase-like"/>
    <property type="match status" value="1"/>
</dbReference>
<name>A0A291G7Y2_9RHOB</name>
<dbReference type="KEGG" id="ceh:CEW89_03070"/>
<evidence type="ECO:0000313" key="3">
    <source>
        <dbReference type="Proteomes" id="UP000217935"/>
    </source>
</evidence>
<keyword evidence="3" id="KW-1185">Reference proteome</keyword>
<evidence type="ECO:0000259" key="1">
    <source>
        <dbReference type="SMART" id="SM00849"/>
    </source>
</evidence>
<dbReference type="Gene3D" id="1.10.10.10">
    <property type="entry name" value="Winged helix-like DNA-binding domain superfamily/Winged helix DNA-binding domain"/>
    <property type="match status" value="1"/>
</dbReference>
<dbReference type="PANTHER" id="PTHR23131">
    <property type="entry name" value="ENDORIBONUCLEASE LACTB2"/>
    <property type="match status" value="1"/>
</dbReference>
<dbReference type="PANTHER" id="PTHR23131:SF0">
    <property type="entry name" value="ENDORIBONUCLEASE LACTB2"/>
    <property type="match status" value="1"/>
</dbReference>
<evidence type="ECO:0000313" key="2">
    <source>
        <dbReference type="EMBL" id="ATG46633.1"/>
    </source>
</evidence>
<dbReference type="SMART" id="SM00849">
    <property type="entry name" value="Lactamase_B"/>
    <property type="match status" value="1"/>
</dbReference>
<organism evidence="2 3">
    <name type="scientific">Celeribacter ethanolicus</name>
    <dbReference type="NCBI Taxonomy" id="1758178"/>
    <lineage>
        <taxon>Bacteria</taxon>
        <taxon>Pseudomonadati</taxon>
        <taxon>Pseudomonadota</taxon>
        <taxon>Alphaproteobacteria</taxon>
        <taxon>Rhodobacterales</taxon>
        <taxon>Roseobacteraceae</taxon>
        <taxon>Celeribacter</taxon>
    </lineage>
</organism>
<dbReference type="OrthoDB" id="9788263at2"/>
<dbReference type="AlphaFoldDB" id="A0A291G7Y2"/>
<protein>
    <submittedName>
        <fullName evidence="2">MBL fold metallo-hydrolase</fullName>
    </submittedName>
</protein>
<dbReference type="SUPFAM" id="SSF56281">
    <property type="entry name" value="Metallo-hydrolase/oxidoreductase"/>
    <property type="match status" value="1"/>
</dbReference>
<proteinExistence type="predicted"/>
<dbReference type="CDD" id="cd16278">
    <property type="entry name" value="metallo-hydrolase-like_MBL-fold"/>
    <property type="match status" value="1"/>
</dbReference>
<reference evidence="2 3" key="1">
    <citation type="submission" date="2017-06" db="EMBL/GenBank/DDBJ databases">
        <title>Celeribacter sp. TSPH2 complete genome sequence.</title>
        <authorList>
            <person name="Woo J.-H."/>
            <person name="Kim H.-S."/>
        </authorList>
    </citation>
    <scope>NUCLEOTIDE SEQUENCE [LARGE SCALE GENOMIC DNA]</scope>
    <source>
        <strain evidence="2 3">TSPH2</strain>
    </source>
</reference>
<dbReference type="InterPro" id="IPR050662">
    <property type="entry name" value="Sec-metab_biosynth-thioest"/>
</dbReference>
<dbReference type="EMBL" id="CP022196">
    <property type="protein sequence ID" value="ATG46633.1"/>
    <property type="molecule type" value="Genomic_DNA"/>
</dbReference>
<dbReference type="Proteomes" id="UP000217935">
    <property type="component" value="Chromosome"/>
</dbReference>
<keyword evidence="2" id="KW-0378">Hydrolase</keyword>
<sequence length="312" mass="33167">MGYWYPCKTSEGKRNRVQTRPETLTELAPGLMRILAPNPSPMTYWGTNTYVLGEGTERVLIDPGPDLAAHRAAVLAALPADTRISQILVTHAHLDHSAGAAALSEATDAPILAFGTAAAGRSAHMAALSDTLGGGEGVDSAFVPDIALPHGTLLDTPAGPIEALHTPGHMGNHLCFAWRGAVFSGDLIMGWSSSLISPPDGDAEAFRQSCALLLRLTPDRLHPGHGDPVETPRARIEFLLDHRAEREAQILAALAQGPMDLMAVTRAVYTDLPPTHLPAAARNTLAHLVEMTRQKRLIAQPKIGINAVFSVP</sequence>
<dbReference type="Pfam" id="PF00753">
    <property type="entry name" value="Lactamase_B"/>
    <property type="match status" value="1"/>
</dbReference>
<feature type="domain" description="Metallo-beta-lactamase" evidence="1">
    <location>
        <begin position="46"/>
        <end position="225"/>
    </location>
</feature>
<dbReference type="GO" id="GO:0016787">
    <property type="term" value="F:hydrolase activity"/>
    <property type="evidence" value="ECO:0007669"/>
    <property type="project" value="UniProtKB-KW"/>
</dbReference>
<gene>
    <name evidence="2" type="ORF">CEW89_03070</name>
</gene>
<dbReference type="InterPro" id="IPR036866">
    <property type="entry name" value="RibonucZ/Hydroxyglut_hydro"/>
</dbReference>
<accession>A0A291G7Y2</accession>
<dbReference type="STRING" id="1758178.GCA_001550095_02226"/>
<dbReference type="InterPro" id="IPR036388">
    <property type="entry name" value="WH-like_DNA-bd_sf"/>
</dbReference>